<name>A0ACC0Y3U3_9ROSI</name>
<gene>
    <name evidence="1" type="ORF">Pint_34882</name>
</gene>
<dbReference type="EMBL" id="CM047744">
    <property type="protein sequence ID" value="KAJ0028277.1"/>
    <property type="molecule type" value="Genomic_DNA"/>
</dbReference>
<protein>
    <submittedName>
        <fullName evidence="1">Uncharacterized protein</fullName>
    </submittedName>
</protein>
<dbReference type="Proteomes" id="UP001163603">
    <property type="component" value="Chromosome 9"/>
</dbReference>
<reference evidence="2" key="1">
    <citation type="journal article" date="2023" name="G3 (Bethesda)">
        <title>Genome assembly and association tests identify interacting loci associated with vigor, precocity, and sex in interspecific pistachio rootstocks.</title>
        <authorList>
            <person name="Palmer W."/>
            <person name="Jacygrad E."/>
            <person name="Sagayaradj S."/>
            <person name="Cavanaugh K."/>
            <person name="Han R."/>
            <person name="Bertier L."/>
            <person name="Beede B."/>
            <person name="Kafkas S."/>
            <person name="Golino D."/>
            <person name="Preece J."/>
            <person name="Michelmore R."/>
        </authorList>
    </citation>
    <scope>NUCLEOTIDE SEQUENCE [LARGE SCALE GENOMIC DNA]</scope>
</reference>
<sequence length="148" mass="17129">MTSGLHWQKFFSSWAMIFPLRMELINTMKSHMSMADYYTKMKNIFDNLRATEYKIYEEDLIMQLLEGLGREYETAAGTITAMIDSLSLQRVFEIFPFYESRLAQLIAGVTLDQSSGGRNYSQPTYQICGKCGHTALICYHRFDIGYNP</sequence>
<proteinExistence type="predicted"/>
<keyword evidence="2" id="KW-1185">Reference proteome</keyword>
<accession>A0ACC0Y3U3</accession>
<organism evidence="1 2">
    <name type="scientific">Pistacia integerrima</name>
    <dbReference type="NCBI Taxonomy" id="434235"/>
    <lineage>
        <taxon>Eukaryota</taxon>
        <taxon>Viridiplantae</taxon>
        <taxon>Streptophyta</taxon>
        <taxon>Embryophyta</taxon>
        <taxon>Tracheophyta</taxon>
        <taxon>Spermatophyta</taxon>
        <taxon>Magnoliopsida</taxon>
        <taxon>eudicotyledons</taxon>
        <taxon>Gunneridae</taxon>
        <taxon>Pentapetalae</taxon>
        <taxon>rosids</taxon>
        <taxon>malvids</taxon>
        <taxon>Sapindales</taxon>
        <taxon>Anacardiaceae</taxon>
        <taxon>Pistacia</taxon>
    </lineage>
</organism>
<comment type="caution">
    <text evidence="1">The sequence shown here is derived from an EMBL/GenBank/DDBJ whole genome shotgun (WGS) entry which is preliminary data.</text>
</comment>
<evidence type="ECO:0000313" key="2">
    <source>
        <dbReference type="Proteomes" id="UP001163603"/>
    </source>
</evidence>
<evidence type="ECO:0000313" key="1">
    <source>
        <dbReference type="EMBL" id="KAJ0028277.1"/>
    </source>
</evidence>